<reference evidence="11 12" key="1">
    <citation type="submission" date="2023-08" db="EMBL/GenBank/DDBJ databases">
        <title>A Necator americanus chromosomal reference genome.</title>
        <authorList>
            <person name="Ilik V."/>
            <person name="Petrzelkova K.J."/>
            <person name="Pardy F."/>
            <person name="Fuh T."/>
            <person name="Niatou-Singa F.S."/>
            <person name="Gouil Q."/>
            <person name="Baker L."/>
            <person name="Ritchie M.E."/>
            <person name="Jex A.R."/>
            <person name="Gazzola D."/>
            <person name="Li H."/>
            <person name="Toshio Fujiwara R."/>
            <person name="Zhan B."/>
            <person name="Aroian R.V."/>
            <person name="Pafco B."/>
            <person name="Schwarz E.M."/>
        </authorList>
    </citation>
    <scope>NUCLEOTIDE SEQUENCE [LARGE SCALE GENOMIC DNA]</scope>
    <source>
        <strain evidence="11 12">Aroian</strain>
        <tissue evidence="11">Whole animal</tissue>
    </source>
</reference>
<keyword evidence="12" id="KW-1185">Reference proteome</keyword>
<evidence type="ECO:0000256" key="10">
    <source>
        <dbReference type="ARBA" id="ARBA00048167"/>
    </source>
</evidence>
<comment type="catalytic activity">
    <reaction evidence="8">
        <text>N-terminal L-seryl-L-prolyl-L-lysyl-[protein] + 3 S-adenosyl-L-methionine = N-terminal N,N,N-trimethyl-L-seryl-L-prolyl-L-lysyl-[protein] + 3 S-adenosyl-L-homocysteine + 3 H(+)</text>
        <dbReference type="Rhea" id="RHEA:54724"/>
        <dbReference type="Rhea" id="RHEA-COMP:13789"/>
        <dbReference type="Rhea" id="RHEA-COMP:13973"/>
        <dbReference type="ChEBI" id="CHEBI:15378"/>
        <dbReference type="ChEBI" id="CHEBI:57856"/>
        <dbReference type="ChEBI" id="CHEBI:59789"/>
        <dbReference type="ChEBI" id="CHEBI:138061"/>
        <dbReference type="ChEBI" id="CHEBI:138317"/>
        <dbReference type="EC" id="2.1.1.244"/>
    </reaction>
</comment>
<keyword evidence="3" id="KW-0808">Transferase</keyword>
<name>A0ABR1D8D6_NECAM</name>
<evidence type="ECO:0000256" key="1">
    <source>
        <dbReference type="ARBA" id="ARBA00009059"/>
    </source>
</evidence>
<dbReference type="EC" id="2.1.1.244" evidence="5"/>
<dbReference type="EMBL" id="JAVFWL010000004">
    <property type="protein sequence ID" value="KAK6746762.1"/>
    <property type="molecule type" value="Genomic_DNA"/>
</dbReference>
<evidence type="ECO:0000256" key="2">
    <source>
        <dbReference type="ARBA" id="ARBA00022603"/>
    </source>
</evidence>
<dbReference type="Gene3D" id="3.40.50.150">
    <property type="entry name" value="Vaccinia Virus protein VP39"/>
    <property type="match status" value="1"/>
</dbReference>
<evidence type="ECO:0000256" key="8">
    <source>
        <dbReference type="ARBA" id="ARBA00047306"/>
    </source>
</evidence>
<accession>A0ABR1D8D6</accession>
<dbReference type="SUPFAM" id="SSF53335">
    <property type="entry name" value="S-adenosyl-L-methionine-dependent methyltransferases"/>
    <property type="match status" value="1"/>
</dbReference>
<proteinExistence type="inferred from homology"/>
<dbReference type="PANTHER" id="PTHR12753:SF0">
    <property type="entry name" value="ALPHA N-TERMINAL PROTEIN METHYLTRANSFERASE 1"/>
    <property type="match status" value="1"/>
</dbReference>
<dbReference type="Pfam" id="PF05891">
    <property type="entry name" value="Methyltransf_PK"/>
    <property type="match status" value="1"/>
</dbReference>
<gene>
    <name evidence="11" type="primary">Necator_chrIV.g13472</name>
    <name evidence="11" type="ORF">RB195_000181</name>
</gene>
<dbReference type="InterPro" id="IPR029063">
    <property type="entry name" value="SAM-dependent_MTases_sf"/>
</dbReference>
<comment type="caution">
    <text evidence="11">The sequence shown here is derived from an EMBL/GenBank/DDBJ whole genome shotgun (WGS) entry which is preliminary data.</text>
</comment>
<dbReference type="CDD" id="cd02440">
    <property type="entry name" value="AdoMet_MTases"/>
    <property type="match status" value="1"/>
</dbReference>
<keyword evidence="4" id="KW-0949">S-adenosyl-L-methionine</keyword>
<keyword evidence="2" id="KW-0489">Methyltransferase</keyword>
<comment type="similarity">
    <text evidence="1">Belongs to the methyltransferase superfamily. NTM1 family.</text>
</comment>
<evidence type="ECO:0000256" key="4">
    <source>
        <dbReference type="ARBA" id="ARBA00022691"/>
    </source>
</evidence>
<evidence type="ECO:0000313" key="12">
    <source>
        <dbReference type="Proteomes" id="UP001303046"/>
    </source>
</evidence>
<evidence type="ECO:0000256" key="9">
    <source>
        <dbReference type="ARBA" id="ARBA00047885"/>
    </source>
</evidence>
<organism evidence="11 12">
    <name type="scientific">Necator americanus</name>
    <name type="common">Human hookworm</name>
    <dbReference type="NCBI Taxonomy" id="51031"/>
    <lineage>
        <taxon>Eukaryota</taxon>
        <taxon>Metazoa</taxon>
        <taxon>Ecdysozoa</taxon>
        <taxon>Nematoda</taxon>
        <taxon>Chromadorea</taxon>
        <taxon>Rhabditida</taxon>
        <taxon>Rhabditina</taxon>
        <taxon>Rhabditomorpha</taxon>
        <taxon>Strongyloidea</taxon>
        <taxon>Ancylostomatidae</taxon>
        <taxon>Bunostominae</taxon>
        <taxon>Necator</taxon>
    </lineage>
</organism>
<evidence type="ECO:0000256" key="6">
    <source>
        <dbReference type="ARBA" id="ARBA00039449"/>
    </source>
</evidence>
<evidence type="ECO:0000313" key="11">
    <source>
        <dbReference type="EMBL" id="KAK6746762.1"/>
    </source>
</evidence>
<dbReference type="Proteomes" id="UP001303046">
    <property type="component" value="Unassembled WGS sequence"/>
</dbReference>
<protein>
    <recommendedName>
        <fullName evidence="6">Alpha N-terminal protein methyltransferase 1</fullName>
        <ecNumber evidence="5">2.1.1.244</ecNumber>
    </recommendedName>
    <alternativeName>
        <fullName evidence="7">X-Pro-Lys N-terminal protein methyltransferase 1</fullName>
    </alternativeName>
</protein>
<evidence type="ECO:0000256" key="5">
    <source>
        <dbReference type="ARBA" id="ARBA00039112"/>
    </source>
</evidence>
<sequence>MDPLQIADSSFVVSNGKRDRTPFVAPGTFCFVARHTRICPCATPKCTGLQCFRKYEIALHPITSYSRIFTRTSVYLLPSLYSSRMALAHSKSDPENAEDFYKKAEEYWSNASRDIDGMLGGFAHLHTPDIRASKAFIKKLRTKNFLVDMNRAADCGAGIGRVTRHLLLPLFKNVVMVEPVTELLEKSVTYVGDKGNVKRIPVGLQNFYPDVGSFDMIWIQWCSGHLTDSDMIQFLERCVEGLTKEGVIVFKDNLSAQQESEFDSEDNSWTRPERLVLELFEKSGLRVVAENVQTGFPSGMYKVKMFALKPARK</sequence>
<comment type="catalytic activity">
    <reaction evidence="9">
        <text>N-terminal L-prolyl-L-prolyl-L-lysyl-[protein] + 2 S-adenosyl-L-methionine = N-terminal N,N-dimethyl-L-prolyl-L-prolyl-L-lysyl-[protein] + 2 S-adenosyl-L-homocysteine + 2 H(+)</text>
        <dbReference type="Rhea" id="RHEA:54736"/>
        <dbReference type="Rhea" id="RHEA-COMP:13787"/>
        <dbReference type="Rhea" id="RHEA-COMP:13974"/>
        <dbReference type="ChEBI" id="CHEBI:15378"/>
        <dbReference type="ChEBI" id="CHEBI:57856"/>
        <dbReference type="ChEBI" id="CHEBI:59789"/>
        <dbReference type="ChEBI" id="CHEBI:138059"/>
        <dbReference type="ChEBI" id="CHEBI:138318"/>
        <dbReference type="EC" id="2.1.1.244"/>
    </reaction>
</comment>
<evidence type="ECO:0000256" key="3">
    <source>
        <dbReference type="ARBA" id="ARBA00022679"/>
    </source>
</evidence>
<dbReference type="InterPro" id="IPR008576">
    <property type="entry name" value="MeTrfase_NTM1"/>
</dbReference>
<comment type="catalytic activity">
    <reaction evidence="10">
        <text>N-terminal L-alanyl-L-prolyl-L-lysyl-[protein] + 3 S-adenosyl-L-methionine = N-terminal N,N,N-trimethyl-L-alanyl-L-prolyl-L-lysyl-[protein] + 3 S-adenosyl-L-homocysteine + 3 H(+)</text>
        <dbReference type="Rhea" id="RHEA:54712"/>
        <dbReference type="Rhea" id="RHEA-COMP:13785"/>
        <dbReference type="Rhea" id="RHEA-COMP:13971"/>
        <dbReference type="ChEBI" id="CHEBI:15378"/>
        <dbReference type="ChEBI" id="CHEBI:57856"/>
        <dbReference type="ChEBI" id="CHEBI:59789"/>
        <dbReference type="ChEBI" id="CHEBI:138057"/>
        <dbReference type="ChEBI" id="CHEBI:138315"/>
        <dbReference type="EC" id="2.1.1.244"/>
    </reaction>
</comment>
<evidence type="ECO:0000256" key="7">
    <source>
        <dbReference type="ARBA" id="ARBA00043129"/>
    </source>
</evidence>
<dbReference type="PANTHER" id="PTHR12753">
    <property type="entry name" value="AD-003 - RELATED"/>
    <property type="match status" value="1"/>
</dbReference>